<feature type="transmembrane region" description="Helical" evidence="1">
    <location>
        <begin position="30"/>
        <end position="48"/>
    </location>
</feature>
<dbReference type="Pfam" id="PF13571">
    <property type="entry name" value="DUF4133"/>
    <property type="match status" value="1"/>
</dbReference>
<proteinExistence type="predicted"/>
<evidence type="ECO:0000313" key="3">
    <source>
        <dbReference type="Proteomes" id="UP000095614"/>
    </source>
</evidence>
<name>A0A174HWN5_BACUN</name>
<dbReference type="EMBL" id="CZAF01000004">
    <property type="protein sequence ID" value="CUO77255.1"/>
    <property type="molecule type" value="Genomic_DNA"/>
</dbReference>
<feature type="transmembrane region" description="Helical" evidence="1">
    <location>
        <begin position="54"/>
        <end position="74"/>
    </location>
</feature>
<organism evidence="2 3">
    <name type="scientific">Bacteroides uniformis</name>
    <dbReference type="NCBI Taxonomy" id="820"/>
    <lineage>
        <taxon>Bacteria</taxon>
        <taxon>Pseudomonadati</taxon>
        <taxon>Bacteroidota</taxon>
        <taxon>Bacteroidia</taxon>
        <taxon>Bacteroidales</taxon>
        <taxon>Bacteroidaceae</taxon>
        <taxon>Bacteroides</taxon>
    </lineage>
</organism>
<evidence type="ECO:0000313" key="2">
    <source>
        <dbReference type="EMBL" id="CUO77255.1"/>
    </source>
</evidence>
<dbReference type="Proteomes" id="UP000095614">
    <property type="component" value="Unassembled WGS sequence"/>
</dbReference>
<sequence length="98" mass="11018">MDGREEHYPDYPLFKGLQRPLEFMGIQGRYIYWAAATIGIAIVGFIIAYCLAGFVLALIVLAVTVTSGAGLILFKQRKGLHSKRQERGVFIYAYSKKM</sequence>
<dbReference type="GO" id="GO:0016020">
    <property type="term" value="C:membrane"/>
    <property type="evidence" value="ECO:0007669"/>
    <property type="project" value="UniProtKB-SubCell"/>
</dbReference>
<keyword evidence="1" id="KW-0472">Membrane</keyword>
<dbReference type="InterPro" id="IPR025407">
    <property type="entry name" value="DUF4133"/>
</dbReference>
<gene>
    <name evidence="2" type="ORF">ERS852462_01509</name>
</gene>
<keyword evidence="1" id="KW-0812">Transmembrane</keyword>
<dbReference type="OrthoDB" id="1048241at2"/>
<accession>A0A174HWN5</accession>
<evidence type="ECO:0000256" key="1">
    <source>
        <dbReference type="SAM" id="Phobius"/>
    </source>
</evidence>
<dbReference type="AlphaFoldDB" id="A0A174HWN5"/>
<keyword evidence="1" id="KW-1133">Transmembrane helix</keyword>
<protein>
    <submittedName>
        <fullName evidence="2">Putative plasmid transfer protein</fullName>
    </submittedName>
</protein>
<reference evidence="2 3" key="1">
    <citation type="submission" date="2015-09" db="EMBL/GenBank/DDBJ databases">
        <authorList>
            <consortium name="Pathogen Informatics"/>
        </authorList>
    </citation>
    <scope>NUCLEOTIDE SEQUENCE [LARGE SCALE GENOMIC DNA]</scope>
    <source>
        <strain evidence="2 3">2789STDY5834847</strain>
    </source>
</reference>
<dbReference type="RefSeq" id="WP_007850397.1">
    <property type="nucleotide sequence ID" value="NZ_CZAF01000004.1"/>
</dbReference>